<feature type="compositionally biased region" description="Low complexity" evidence="1">
    <location>
        <begin position="150"/>
        <end position="162"/>
    </location>
</feature>
<feature type="region of interest" description="Disordered" evidence="1">
    <location>
        <begin position="341"/>
        <end position="384"/>
    </location>
</feature>
<proteinExistence type="predicted"/>
<keyword evidence="3" id="KW-1185">Reference proteome</keyword>
<dbReference type="EMBL" id="CCKQ01008404">
    <property type="protein sequence ID" value="CDW79866.1"/>
    <property type="molecule type" value="Genomic_DNA"/>
</dbReference>
<feature type="compositionally biased region" description="Basic and acidic residues" evidence="1">
    <location>
        <begin position="32"/>
        <end position="48"/>
    </location>
</feature>
<feature type="compositionally biased region" description="Basic and acidic residues" evidence="1">
    <location>
        <begin position="60"/>
        <end position="69"/>
    </location>
</feature>
<gene>
    <name evidence="2" type="primary">Contig9090.g9721</name>
    <name evidence="2" type="ORF">STYLEM_8858</name>
</gene>
<feature type="compositionally biased region" description="Basic residues" evidence="1">
    <location>
        <begin position="140"/>
        <end position="149"/>
    </location>
</feature>
<sequence>MKRSDHYIENKDPYQSASQHHLTKSSHRKKKENHDTMTKKIRFIEESRGNSTRATLLDTKSTRHNESKASIKTQQSIKYTNNSGTAHSPNESTQSECNDHYLMQQYNKLKKELNQLRKSHSRESRSIKDLSSIKTEKQQKSRKQNHHAHINSNHSNNSQSVHPFTVKRHSIDLSAFSNDNESHRSKSKKHKGDREKRKSQKRVAQSSQTNDVVELHIYLQDQKSEQNKQKSHLNQILQHNMMPAPDINLFQYQSYYQNPMLVNQIPRFSANSIYSFDNSMAGFYSQRSGGAPNFPMLHNRIESVPHMVPPLNLNFFNDKTNSYINSDRNYSNAMLNKIHSSLDHSESTQMKSSKSLKRREQDKENNEYKKEKRRSKKRGIRTENHSVQCSDVKLAFQNTEIKTLIKPDSQYIQEKISVTSSHQELKFEIVKDDQHQAGRCNQEICEGSHRFLTQSIHQRKFSYIIAENVLESPNEREFRDGKNNNIWGLKEMDLRDKPEHNFSSEIDPCKNCSNCLKLQKEILRQQQYLMQDSQNTMKSNDLQNILSQIDRNQSQTYYPEVVIVNDNDSDGNFDISLDEVANERDSIRLQLDFNCNEQEEMNERRDKTKSRIQMCRSNSYLVRNMHRLSNPFKR</sequence>
<organism evidence="2 3">
    <name type="scientific">Stylonychia lemnae</name>
    <name type="common">Ciliate</name>
    <dbReference type="NCBI Taxonomy" id="5949"/>
    <lineage>
        <taxon>Eukaryota</taxon>
        <taxon>Sar</taxon>
        <taxon>Alveolata</taxon>
        <taxon>Ciliophora</taxon>
        <taxon>Intramacronucleata</taxon>
        <taxon>Spirotrichea</taxon>
        <taxon>Stichotrichia</taxon>
        <taxon>Sporadotrichida</taxon>
        <taxon>Oxytrichidae</taxon>
        <taxon>Stylonychinae</taxon>
        <taxon>Stylonychia</taxon>
    </lineage>
</organism>
<dbReference type="InParanoid" id="A0A078ADE4"/>
<feature type="compositionally biased region" description="Polar residues" evidence="1">
    <location>
        <begin position="70"/>
        <end position="95"/>
    </location>
</feature>
<name>A0A078ADE4_STYLE</name>
<feature type="compositionally biased region" description="Basic and acidic residues" evidence="1">
    <location>
        <begin position="1"/>
        <end position="12"/>
    </location>
</feature>
<feature type="region of interest" description="Disordered" evidence="1">
    <location>
        <begin position="1"/>
        <end position="95"/>
    </location>
</feature>
<evidence type="ECO:0000256" key="1">
    <source>
        <dbReference type="SAM" id="MobiDB-lite"/>
    </source>
</evidence>
<reference evidence="2 3" key="1">
    <citation type="submission" date="2014-06" db="EMBL/GenBank/DDBJ databases">
        <authorList>
            <person name="Swart Estienne"/>
        </authorList>
    </citation>
    <scope>NUCLEOTIDE SEQUENCE [LARGE SCALE GENOMIC DNA]</scope>
    <source>
        <strain evidence="2 3">130c</strain>
    </source>
</reference>
<feature type="region of interest" description="Disordered" evidence="1">
    <location>
        <begin position="115"/>
        <end position="209"/>
    </location>
</feature>
<protein>
    <submittedName>
        <fullName evidence="2">Uncharacterized protein</fullName>
    </submittedName>
</protein>
<dbReference type="AlphaFoldDB" id="A0A078ADE4"/>
<feature type="compositionally biased region" description="Basic and acidic residues" evidence="1">
    <location>
        <begin position="115"/>
        <end position="128"/>
    </location>
</feature>
<accession>A0A078ADE4</accession>
<evidence type="ECO:0000313" key="3">
    <source>
        <dbReference type="Proteomes" id="UP000039865"/>
    </source>
</evidence>
<dbReference type="Proteomes" id="UP000039865">
    <property type="component" value="Unassembled WGS sequence"/>
</dbReference>
<evidence type="ECO:0000313" key="2">
    <source>
        <dbReference type="EMBL" id="CDW79866.1"/>
    </source>
</evidence>
<feature type="compositionally biased region" description="Basic and acidic residues" evidence="1">
    <location>
        <begin position="358"/>
        <end position="370"/>
    </location>
</feature>
<feature type="compositionally biased region" description="Basic residues" evidence="1">
    <location>
        <begin position="185"/>
        <end position="201"/>
    </location>
</feature>
<feature type="compositionally biased region" description="Basic residues" evidence="1">
    <location>
        <begin position="21"/>
        <end position="31"/>
    </location>
</feature>